<dbReference type="Proteomes" id="UP000252182">
    <property type="component" value="Chromosome"/>
</dbReference>
<keyword evidence="3" id="KW-1185">Reference proteome</keyword>
<keyword evidence="2" id="KW-0378">Hydrolase</keyword>
<gene>
    <name evidence="2" type="primary">blh_2</name>
    <name evidence="2" type="ORF">DTO96_101206</name>
</gene>
<dbReference type="Pfam" id="PF04273">
    <property type="entry name" value="BLH_phosphatase"/>
    <property type="match status" value="1"/>
</dbReference>
<dbReference type="OrthoDB" id="9802771at2"/>
<protein>
    <submittedName>
        <fullName evidence="2">Beta-lactamase hydrolase-like protein</fullName>
        <ecNumber evidence="2">3.-.-.-</ecNumber>
    </submittedName>
</protein>
<proteinExistence type="predicted"/>
<dbReference type="EC" id="3.-.-.-" evidence="2"/>
<dbReference type="SUPFAM" id="SSF52799">
    <property type="entry name" value="(Phosphotyrosine protein) phosphatases II"/>
    <property type="match status" value="1"/>
</dbReference>
<dbReference type="RefSeq" id="WP_114562668.1">
    <property type="nucleotide sequence ID" value="NZ_CP031124.1"/>
</dbReference>
<evidence type="ECO:0000313" key="2">
    <source>
        <dbReference type="EMBL" id="AXF85475.1"/>
    </source>
</evidence>
<dbReference type="InterPro" id="IPR029021">
    <property type="entry name" value="Prot-tyrosine_phosphatase-like"/>
</dbReference>
<evidence type="ECO:0000313" key="3">
    <source>
        <dbReference type="Proteomes" id="UP000252182"/>
    </source>
</evidence>
<dbReference type="GO" id="GO:0016787">
    <property type="term" value="F:hydrolase activity"/>
    <property type="evidence" value="ECO:0007669"/>
    <property type="project" value="UniProtKB-KW"/>
</dbReference>
<dbReference type="AlphaFoldDB" id="A0A345DAT7"/>
<organism evidence="2 3">
    <name type="scientific">Ephemeroptericola cinctiostellae</name>
    <dbReference type="NCBI Taxonomy" id="2268024"/>
    <lineage>
        <taxon>Bacteria</taxon>
        <taxon>Pseudomonadati</taxon>
        <taxon>Pseudomonadota</taxon>
        <taxon>Betaproteobacteria</taxon>
        <taxon>Burkholderiales</taxon>
        <taxon>Burkholderiaceae</taxon>
        <taxon>Ephemeroptericola</taxon>
    </lineage>
</organism>
<dbReference type="NCBIfam" id="TIGR01244">
    <property type="entry name" value="TIGR01244 family sulfur transferase"/>
    <property type="match status" value="1"/>
</dbReference>
<evidence type="ECO:0000259" key="1">
    <source>
        <dbReference type="Pfam" id="PF04273"/>
    </source>
</evidence>
<dbReference type="InterPro" id="IPR005939">
    <property type="entry name" value="BLH_phosphatase-like"/>
</dbReference>
<dbReference type="Gene3D" id="3.90.190.10">
    <property type="entry name" value="Protein tyrosine phosphatase superfamily"/>
    <property type="match status" value="1"/>
</dbReference>
<feature type="domain" description="Beta-lactamase hydrolase-like protein phosphatase-like" evidence="1">
    <location>
        <begin position="10"/>
        <end position="110"/>
    </location>
</feature>
<name>A0A345DAT7_9BURK</name>
<dbReference type="EMBL" id="CP031124">
    <property type="protein sequence ID" value="AXF85475.1"/>
    <property type="molecule type" value="Genomic_DNA"/>
</dbReference>
<accession>A0A345DAT7</accession>
<dbReference type="KEGG" id="hyf:DTO96_101206"/>
<reference evidence="3" key="1">
    <citation type="submission" date="2018-07" db="EMBL/GenBank/DDBJ databases">
        <authorList>
            <person name="Kim H."/>
        </authorList>
    </citation>
    <scope>NUCLEOTIDE SEQUENCE [LARGE SCALE GENOMIC DNA]</scope>
    <source>
        <strain evidence="3">F02</strain>
    </source>
</reference>
<sequence length="117" mass="12881">MSLPVTQHNDDFATAPQIQVDHVPSIAQNGFKTIINHRPDGEAGLAQPLNMDLAKAAEAAGVHYHYLPVIRGQYTQEQIEHMAHLLEHSPKPIFSFCGSGMRASELYALAVEYVSKT</sequence>